<evidence type="ECO:0000256" key="2">
    <source>
        <dbReference type="ARBA" id="ARBA00005417"/>
    </source>
</evidence>
<evidence type="ECO:0000313" key="11">
    <source>
        <dbReference type="EMBL" id="MCH1623723.1"/>
    </source>
</evidence>
<dbReference type="PANTHER" id="PTHR43790:SF4">
    <property type="entry name" value="GUANOSINE IMPORT ATP-BINDING PROTEIN NUPO"/>
    <property type="match status" value="1"/>
</dbReference>
<dbReference type="PROSITE" id="PS50893">
    <property type="entry name" value="ABC_TRANSPORTER_2"/>
    <property type="match status" value="2"/>
</dbReference>
<dbReference type="AlphaFoldDB" id="A0AAW5DTK2"/>
<keyword evidence="5" id="KW-0677">Repeat</keyword>
<protein>
    <submittedName>
        <fullName evidence="11">ABC transporter ATP-binding protein</fullName>
    </submittedName>
</protein>
<dbReference type="FunFam" id="3.40.50.300:FF:001390">
    <property type="entry name" value="ABC transporter, ATP-binding protein"/>
    <property type="match status" value="1"/>
</dbReference>
<accession>A0AAW5DTK2</accession>
<gene>
    <name evidence="11" type="ORF">MJG50_00175</name>
</gene>
<keyword evidence="6" id="KW-0547">Nucleotide-binding</keyword>
<evidence type="ECO:0000256" key="9">
    <source>
        <dbReference type="ARBA" id="ARBA00023136"/>
    </source>
</evidence>
<evidence type="ECO:0000256" key="8">
    <source>
        <dbReference type="ARBA" id="ARBA00022967"/>
    </source>
</evidence>
<dbReference type="PROSITE" id="PS00211">
    <property type="entry name" value="ABC_TRANSPORTER_1"/>
    <property type="match status" value="1"/>
</dbReference>
<dbReference type="GO" id="GO:0005524">
    <property type="term" value="F:ATP binding"/>
    <property type="evidence" value="ECO:0007669"/>
    <property type="project" value="UniProtKB-KW"/>
</dbReference>
<dbReference type="RefSeq" id="WP_240251659.1">
    <property type="nucleotide sequence ID" value="NZ_JAKTTI010000001.1"/>
</dbReference>
<feature type="domain" description="ABC transporter" evidence="10">
    <location>
        <begin position="258"/>
        <end position="503"/>
    </location>
</feature>
<dbReference type="PANTHER" id="PTHR43790">
    <property type="entry name" value="CARBOHYDRATE TRANSPORT ATP-BINDING PROTEIN MG119-RELATED"/>
    <property type="match status" value="1"/>
</dbReference>
<dbReference type="InterPro" id="IPR050107">
    <property type="entry name" value="ABC_carbohydrate_import_ATPase"/>
</dbReference>
<keyword evidence="7 11" id="KW-0067">ATP-binding</keyword>
<feature type="domain" description="ABC transporter" evidence="10">
    <location>
        <begin position="5"/>
        <end position="241"/>
    </location>
</feature>
<keyword evidence="12" id="KW-1185">Reference proteome</keyword>
<name>A0AAW5DTK2_9BACI</name>
<comment type="similarity">
    <text evidence="2">Belongs to the ABC transporter superfamily.</text>
</comment>
<dbReference type="SMART" id="SM00382">
    <property type="entry name" value="AAA"/>
    <property type="match status" value="2"/>
</dbReference>
<dbReference type="EMBL" id="JAKTTI010000001">
    <property type="protein sequence ID" value="MCH1623723.1"/>
    <property type="molecule type" value="Genomic_DNA"/>
</dbReference>
<sequence length="508" mass="56316">MEYVIEMLNIRKEFPGIVANDDITLTLKKGEIHALLGENGAGKSTLMGVLFGMYQPEKGKIKVNGEEVRITNPNVANRLGIGMVHQHFKLVDNFTVTENIVLGSEPRKFGIALDIDRAAKRIEELSNHYGLNVDPHAKIEDISVGMQQRVEIMKMLYREADVLILDEPTAVLTPSEIEELMKIMRNLLKEGKSIIIITHKLKEIKAVADRCTVIRRGKSIGTVNVSETSEASLAEMMVGRHVSFNVNKKESIPGKVVLNIENVSVKNNRKVLGLKNFSLDVKTGEIVGIAGVEGNGQSELVEAITGLRKLENGQIFINGEDITHLPIRKRIEKGIAHIPEDRQKRGLVLDYTLQSNMVLEVYNKQPFSKFGLLNYNKIKDYAKKIIESFDVRSGEGTSSIARTLSGGNQQKAIIGRELELNPDLLIAVQPTRGLDVGSIEYIHKRLIEHRDKGKAVLLVSLELDEVLQLSDRIAIVNNGELIGVVNASETNENEVGLMMAGVSKERSV</sequence>
<organism evidence="11 12">
    <name type="scientific">Fredinandcohnia quinoae</name>
    <dbReference type="NCBI Taxonomy" id="2918902"/>
    <lineage>
        <taxon>Bacteria</taxon>
        <taxon>Bacillati</taxon>
        <taxon>Bacillota</taxon>
        <taxon>Bacilli</taxon>
        <taxon>Bacillales</taxon>
        <taxon>Bacillaceae</taxon>
        <taxon>Fredinandcohnia</taxon>
    </lineage>
</organism>
<dbReference type="GO" id="GO:0005886">
    <property type="term" value="C:plasma membrane"/>
    <property type="evidence" value="ECO:0007669"/>
    <property type="project" value="UniProtKB-SubCell"/>
</dbReference>
<evidence type="ECO:0000256" key="7">
    <source>
        <dbReference type="ARBA" id="ARBA00022840"/>
    </source>
</evidence>
<dbReference type="Proteomes" id="UP001431131">
    <property type="component" value="Unassembled WGS sequence"/>
</dbReference>
<dbReference type="FunFam" id="3.40.50.300:FF:000127">
    <property type="entry name" value="Ribose import ATP-binding protein RbsA"/>
    <property type="match status" value="1"/>
</dbReference>
<evidence type="ECO:0000256" key="3">
    <source>
        <dbReference type="ARBA" id="ARBA00022448"/>
    </source>
</evidence>
<keyword evidence="3" id="KW-0813">Transport</keyword>
<evidence type="ECO:0000256" key="4">
    <source>
        <dbReference type="ARBA" id="ARBA00022475"/>
    </source>
</evidence>
<evidence type="ECO:0000256" key="6">
    <source>
        <dbReference type="ARBA" id="ARBA00022741"/>
    </source>
</evidence>
<comment type="caution">
    <text evidence="11">The sequence shown here is derived from an EMBL/GenBank/DDBJ whole genome shotgun (WGS) entry which is preliminary data.</text>
</comment>
<dbReference type="Pfam" id="PF00005">
    <property type="entry name" value="ABC_tran"/>
    <property type="match status" value="2"/>
</dbReference>
<reference evidence="11" key="1">
    <citation type="submission" date="2022-02" db="EMBL/GenBank/DDBJ databases">
        <title>Fredinandcohnia quinoae sp. nov. isolated from Chenopodium quinoa seeds.</title>
        <authorList>
            <person name="Saati-Santamaria Z."/>
            <person name="Flores-Felix J.D."/>
            <person name="Igual J.M."/>
            <person name="Velazquez E."/>
            <person name="Garcia-Fraile P."/>
            <person name="Martinez-Molina E."/>
        </authorList>
    </citation>
    <scope>NUCLEOTIDE SEQUENCE</scope>
    <source>
        <strain evidence="11">SECRCQ15</strain>
    </source>
</reference>
<dbReference type="Gene3D" id="3.40.50.300">
    <property type="entry name" value="P-loop containing nucleotide triphosphate hydrolases"/>
    <property type="match status" value="2"/>
</dbReference>
<evidence type="ECO:0000313" key="12">
    <source>
        <dbReference type="Proteomes" id="UP001431131"/>
    </source>
</evidence>
<comment type="subcellular location">
    <subcellularLocation>
        <location evidence="1">Cell membrane</location>
        <topology evidence="1">Peripheral membrane protein</topology>
    </subcellularLocation>
</comment>
<evidence type="ECO:0000256" key="1">
    <source>
        <dbReference type="ARBA" id="ARBA00004202"/>
    </source>
</evidence>
<dbReference type="GO" id="GO:0016887">
    <property type="term" value="F:ATP hydrolysis activity"/>
    <property type="evidence" value="ECO:0007669"/>
    <property type="project" value="InterPro"/>
</dbReference>
<dbReference type="InterPro" id="IPR003439">
    <property type="entry name" value="ABC_transporter-like_ATP-bd"/>
</dbReference>
<evidence type="ECO:0000259" key="10">
    <source>
        <dbReference type="PROSITE" id="PS50893"/>
    </source>
</evidence>
<keyword evidence="9" id="KW-0472">Membrane</keyword>
<dbReference type="InterPro" id="IPR017871">
    <property type="entry name" value="ABC_transporter-like_CS"/>
</dbReference>
<dbReference type="InterPro" id="IPR003593">
    <property type="entry name" value="AAA+_ATPase"/>
</dbReference>
<dbReference type="SUPFAM" id="SSF52540">
    <property type="entry name" value="P-loop containing nucleoside triphosphate hydrolases"/>
    <property type="match status" value="2"/>
</dbReference>
<dbReference type="CDD" id="cd03215">
    <property type="entry name" value="ABC_Carb_Monos_II"/>
    <property type="match status" value="1"/>
</dbReference>
<proteinExistence type="inferred from homology"/>
<evidence type="ECO:0000256" key="5">
    <source>
        <dbReference type="ARBA" id="ARBA00022737"/>
    </source>
</evidence>
<keyword evidence="8" id="KW-1278">Translocase</keyword>
<dbReference type="InterPro" id="IPR027417">
    <property type="entry name" value="P-loop_NTPase"/>
</dbReference>
<keyword evidence="4" id="KW-1003">Cell membrane</keyword>
<dbReference type="CDD" id="cd03216">
    <property type="entry name" value="ABC_Carb_Monos_I"/>
    <property type="match status" value="1"/>
</dbReference>